<protein>
    <submittedName>
        <fullName evidence="2">Uncharacterized protein</fullName>
    </submittedName>
</protein>
<evidence type="ECO:0000256" key="1">
    <source>
        <dbReference type="SAM" id="MobiDB-lite"/>
    </source>
</evidence>
<reference evidence="2 3" key="1">
    <citation type="submission" date="2024-01" db="EMBL/GenBank/DDBJ databases">
        <title>Genome assemblies of Stephania.</title>
        <authorList>
            <person name="Yang L."/>
        </authorList>
    </citation>
    <scope>NUCLEOTIDE SEQUENCE [LARGE SCALE GENOMIC DNA]</scope>
    <source>
        <strain evidence="2">JXDWG</strain>
        <tissue evidence="2">Leaf</tissue>
    </source>
</reference>
<gene>
    <name evidence="2" type="ORF">Scep_016882</name>
</gene>
<name>A0AAP0INI2_9MAGN</name>
<evidence type="ECO:0000313" key="2">
    <source>
        <dbReference type="EMBL" id="KAK9118789.1"/>
    </source>
</evidence>
<feature type="compositionally biased region" description="Low complexity" evidence="1">
    <location>
        <begin position="12"/>
        <end position="30"/>
    </location>
</feature>
<dbReference type="Proteomes" id="UP001419268">
    <property type="component" value="Unassembled WGS sequence"/>
</dbReference>
<feature type="region of interest" description="Disordered" evidence="1">
    <location>
        <begin position="1"/>
        <end position="30"/>
    </location>
</feature>
<sequence length="80" mass="8710">MYKEAGLHVRIPTPATSPAKPATSSSSVTPDLATILVQHLQQMKQEMDDGLKQFEDRFFATSKANSDDDATSAAPDFIKL</sequence>
<organism evidence="2 3">
    <name type="scientific">Stephania cephalantha</name>
    <dbReference type="NCBI Taxonomy" id="152367"/>
    <lineage>
        <taxon>Eukaryota</taxon>
        <taxon>Viridiplantae</taxon>
        <taxon>Streptophyta</taxon>
        <taxon>Embryophyta</taxon>
        <taxon>Tracheophyta</taxon>
        <taxon>Spermatophyta</taxon>
        <taxon>Magnoliopsida</taxon>
        <taxon>Ranunculales</taxon>
        <taxon>Menispermaceae</taxon>
        <taxon>Menispermoideae</taxon>
        <taxon>Cissampelideae</taxon>
        <taxon>Stephania</taxon>
    </lineage>
</organism>
<keyword evidence="3" id="KW-1185">Reference proteome</keyword>
<accession>A0AAP0INI2</accession>
<proteinExistence type="predicted"/>
<dbReference type="AlphaFoldDB" id="A0AAP0INI2"/>
<evidence type="ECO:0000313" key="3">
    <source>
        <dbReference type="Proteomes" id="UP001419268"/>
    </source>
</evidence>
<comment type="caution">
    <text evidence="2">The sequence shown here is derived from an EMBL/GenBank/DDBJ whole genome shotgun (WGS) entry which is preliminary data.</text>
</comment>
<dbReference type="EMBL" id="JBBNAG010000007">
    <property type="protein sequence ID" value="KAK9118789.1"/>
    <property type="molecule type" value="Genomic_DNA"/>
</dbReference>